<gene>
    <name evidence="1" type="ORF">TrRE_jg12641</name>
</gene>
<dbReference type="OrthoDB" id="10414944at2759"/>
<dbReference type="AlphaFoldDB" id="A0A9W7FH57"/>
<proteinExistence type="predicted"/>
<reference evidence="1" key="1">
    <citation type="submission" date="2022-07" db="EMBL/GenBank/DDBJ databases">
        <title>Genome analysis of Parmales, a sister group of diatoms, reveals the evolutionary specialization of diatoms from phago-mixotrophs to photoautotrophs.</title>
        <authorList>
            <person name="Ban H."/>
            <person name="Sato S."/>
            <person name="Yoshikawa S."/>
            <person name="Kazumasa Y."/>
            <person name="Nakamura Y."/>
            <person name="Ichinomiya M."/>
            <person name="Saitoh K."/>
            <person name="Sato N."/>
            <person name="Blanc-Mathieu R."/>
            <person name="Endo H."/>
            <person name="Kuwata A."/>
            <person name="Ogata H."/>
        </authorList>
    </citation>
    <scope>NUCLEOTIDE SEQUENCE</scope>
</reference>
<dbReference type="EMBL" id="BRXZ01000455">
    <property type="protein sequence ID" value="GMI11999.1"/>
    <property type="molecule type" value="Genomic_DNA"/>
</dbReference>
<evidence type="ECO:0000313" key="2">
    <source>
        <dbReference type="Proteomes" id="UP001165082"/>
    </source>
</evidence>
<evidence type="ECO:0000313" key="1">
    <source>
        <dbReference type="EMBL" id="GMI11999.1"/>
    </source>
</evidence>
<organism evidence="1 2">
    <name type="scientific">Triparma retinervis</name>
    <dbReference type="NCBI Taxonomy" id="2557542"/>
    <lineage>
        <taxon>Eukaryota</taxon>
        <taxon>Sar</taxon>
        <taxon>Stramenopiles</taxon>
        <taxon>Ochrophyta</taxon>
        <taxon>Bolidophyceae</taxon>
        <taxon>Parmales</taxon>
        <taxon>Triparmaceae</taxon>
        <taxon>Triparma</taxon>
    </lineage>
</organism>
<comment type="caution">
    <text evidence="1">The sequence shown here is derived from an EMBL/GenBank/DDBJ whole genome shotgun (WGS) entry which is preliminary data.</text>
</comment>
<protein>
    <submittedName>
        <fullName evidence="1">Uncharacterized protein</fullName>
    </submittedName>
</protein>
<sequence length="316" mass="35334">MRNSFLLSYPSVPSAAHPELARLLERNSTDMTALNRLKKLNDILTSVNNTVEQKVGPSNGNNANSYNIVVREELKKAVVADPNAMQIDPSGGSVTAVSPAVPAPPLPPPESPVDPFPHFFSVPESSLASLPTYLSSDVTPLRRHLLSRLSKRLLRCSGLLTTSNQPNNTFANPPDWCFVPLEPISEKTKRVLYEPWRGAQLTPGPTYTLPPHKSLFAPQSVYDYKEHLNYCINFLNDQKNDFLNPPHSQHLRDNMVRGKPVVADVEGTRVFDAEKGELDRIVKKLKESLDKKTMSKKDWQDNMREVARKYAEGRGV</sequence>
<keyword evidence="2" id="KW-1185">Reference proteome</keyword>
<accession>A0A9W7FH57</accession>
<dbReference type="Proteomes" id="UP001165082">
    <property type="component" value="Unassembled WGS sequence"/>
</dbReference>
<name>A0A9W7FH57_9STRA</name>